<gene>
    <name evidence="3" type="ORF">AJ79_09031</name>
</gene>
<feature type="compositionally biased region" description="Basic and acidic residues" evidence="1">
    <location>
        <begin position="11"/>
        <end position="22"/>
    </location>
</feature>
<feature type="transmembrane region" description="Helical" evidence="2">
    <location>
        <begin position="129"/>
        <end position="146"/>
    </location>
</feature>
<dbReference type="EMBL" id="PDNB01000235">
    <property type="protein sequence ID" value="PGG97976.1"/>
    <property type="molecule type" value="Genomic_DNA"/>
</dbReference>
<dbReference type="Proteomes" id="UP000223968">
    <property type="component" value="Unassembled WGS sequence"/>
</dbReference>
<sequence>MASVKLRRTFRYPDSDSENETREELDEEEQEAMIQKLLRQDEKRNHQYTLIFTAIPLVSTLLYLPSIIFLASTGPQRICCLLSITSLLSTAYIMKYLRLERPDRKGKRPMRDIGAEQQAGPLGALLERYIGPVNISICSILAITAYVGNGTNRLEDMFWILCLVPGVVFFLVWVCRKIMISVDVKELEGLRYEYKGA</sequence>
<keyword evidence="2" id="KW-0472">Membrane</keyword>
<feature type="transmembrane region" description="Helical" evidence="2">
    <location>
        <begin position="48"/>
        <end position="69"/>
    </location>
</feature>
<feature type="region of interest" description="Disordered" evidence="1">
    <location>
        <begin position="1"/>
        <end position="28"/>
    </location>
</feature>
<evidence type="ECO:0000256" key="1">
    <source>
        <dbReference type="SAM" id="MobiDB-lite"/>
    </source>
</evidence>
<evidence type="ECO:0000256" key="2">
    <source>
        <dbReference type="SAM" id="Phobius"/>
    </source>
</evidence>
<feature type="transmembrane region" description="Helical" evidence="2">
    <location>
        <begin position="75"/>
        <end position="97"/>
    </location>
</feature>
<keyword evidence="2" id="KW-1133">Transmembrane helix</keyword>
<comment type="caution">
    <text evidence="3">The sequence shown here is derived from an EMBL/GenBank/DDBJ whole genome shotgun (WGS) entry which is preliminary data.</text>
</comment>
<name>A0A2B7WMZ5_9EURO</name>
<accession>A0A2B7WMZ5</accession>
<proteinExistence type="predicted"/>
<reference evidence="3 4" key="1">
    <citation type="submission" date="2017-10" db="EMBL/GenBank/DDBJ databases">
        <title>Comparative genomics in systemic dimorphic fungi from Ajellomycetaceae.</title>
        <authorList>
            <person name="Munoz J.F."/>
            <person name="Mcewen J.G."/>
            <person name="Clay O.K."/>
            <person name="Cuomo C.A."/>
        </authorList>
    </citation>
    <scope>NUCLEOTIDE SEQUENCE [LARGE SCALE GENOMIC DNA]</scope>
    <source>
        <strain evidence="3 4">UAMH5409</strain>
    </source>
</reference>
<organism evidence="3 4">
    <name type="scientific">Helicocarpus griseus UAMH5409</name>
    <dbReference type="NCBI Taxonomy" id="1447875"/>
    <lineage>
        <taxon>Eukaryota</taxon>
        <taxon>Fungi</taxon>
        <taxon>Dikarya</taxon>
        <taxon>Ascomycota</taxon>
        <taxon>Pezizomycotina</taxon>
        <taxon>Eurotiomycetes</taxon>
        <taxon>Eurotiomycetidae</taxon>
        <taxon>Onygenales</taxon>
        <taxon>Ajellomycetaceae</taxon>
        <taxon>Helicocarpus</taxon>
    </lineage>
</organism>
<keyword evidence="2" id="KW-0812">Transmembrane</keyword>
<keyword evidence="4" id="KW-1185">Reference proteome</keyword>
<feature type="transmembrane region" description="Helical" evidence="2">
    <location>
        <begin position="158"/>
        <end position="175"/>
    </location>
</feature>
<evidence type="ECO:0000313" key="3">
    <source>
        <dbReference type="EMBL" id="PGG97976.1"/>
    </source>
</evidence>
<protein>
    <submittedName>
        <fullName evidence="3">Uncharacterized protein</fullName>
    </submittedName>
</protein>
<dbReference type="AlphaFoldDB" id="A0A2B7WMZ5"/>
<feature type="compositionally biased region" description="Basic residues" evidence="1">
    <location>
        <begin position="1"/>
        <end position="10"/>
    </location>
</feature>
<dbReference type="OrthoDB" id="3358048at2759"/>
<evidence type="ECO:0000313" key="4">
    <source>
        <dbReference type="Proteomes" id="UP000223968"/>
    </source>
</evidence>